<keyword evidence="1" id="KW-1133">Transmembrane helix</keyword>
<keyword evidence="1" id="KW-0472">Membrane</keyword>
<proteinExistence type="predicted"/>
<feature type="transmembrane region" description="Helical" evidence="1">
    <location>
        <begin position="12"/>
        <end position="35"/>
    </location>
</feature>
<keyword evidence="1" id="KW-0812">Transmembrane</keyword>
<evidence type="ECO:0000256" key="1">
    <source>
        <dbReference type="SAM" id="Phobius"/>
    </source>
</evidence>
<dbReference type="SMART" id="SM00458">
    <property type="entry name" value="RICIN"/>
    <property type="match status" value="2"/>
</dbReference>
<reference evidence="3 4" key="1">
    <citation type="submission" date="2021-01" db="EMBL/GenBank/DDBJ databases">
        <title>Whole genome shotgun sequence of Actinoplanes deccanensis NBRC 13994.</title>
        <authorList>
            <person name="Komaki H."/>
            <person name="Tamura T."/>
        </authorList>
    </citation>
    <scope>NUCLEOTIDE SEQUENCE [LARGE SCALE GENOMIC DNA]</scope>
    <source>
        <strain evidence="3 4">NBRC 13994</strain>
    </source>
</reference>
<dbReference type="InterPro" id="IPR000772">
    <property type="entry name" value="Ricin_B_lectin"/>
</dbReference>
<keyword evidence="4" id="KW-1185">Reference proteome</keyword>
<feature type="domain" description="Ricin B lectin" evidence="2">
    <location>
        <begin position="172"/>
        <end position="323"/>
    </location>
</feature>
<dbReference type="InterPro" id="IPR035992">
    <property type="entry name" value="Ricin_B-like_lectins"/>
</dbReference>
<feature type="domain" description="Ricin B lectin" evidence="2">
    <location>
        <begin position="339"/>
        <end position="507"/>
    </location>
</feature>
<protein>
    <recommendedName>
        <fullName evidence="2">Ricin B lectin domain-containing protein</fullName>
    </recommendedName>
</protein>
<dbReference type="PROSITE" id="PS50231">
    <property type="entry name" value="RICIN_B_LECTIN"/>
    <property type="match status" value="2"/>
</dbReference>
<accession>A0ABQ3YHM8</accession>
<organism evidence="3 4">
    <name type="scientific">Paractinoplanes deccanensis</name>
    <dbReference type="NCBI Taxonomy" id="113561"/>
    <lineage>
        <taxon>Bacteria</taxon>
        <taxon>Bacillati</taxon>
        <taxon>Actinomycetota</taxon>
        <taxon>Actinomycetes</taxon>
        <taxon>Micromonosporales</taxon>
        <taxon>Micromonosporaceae</taxon>
        <taxon>Paractinoplanes</taxon>
    </lineage>
</organism>
<dbReference type="RefSeq" id="WP_203775751.1">
    <property type="nucleotide sequence ID" value="NZ_BAAABO010000026.1"/>
</dbReference>
<sequence length="523" mass="54781">MTGPRRDDRGSIALAMLVVLIGTLLSAILITTVIAQIKTGDTGARRVHALHAAQAGLEAGLAQVRAAVDYDSAGNVVTDDDNNRVGVLAKLPCGALAGTVAGAGTPSYTVTPRYYDSDPQSGTATEISCTAGRGPANTPAYVRFTAVGTSGAANRTLLGTYVVHTTNANTSGGLLRVYRANDTYRDLCVDAGSGTPAAGDVVELQTCSAGKVSQTWAYASTLQFVLVSSQVGSNALGMCLDGGATHAVGNLLTMQPCAADTAKTLYRQQWSFDDNANLLGSKTDSSNTDGYCLNVTSPNTVGSTIFLTNKNCGGGYNNVKTFSPDSNVGAGKASSAEGQGIGMLVNFNQFGRCLDVTGKNIDATFMIAWPCKQNPNIANVAWNQRYKLPALPSATDSKKNATAANKATGIITTTPGVTYCLQSPLSTAYGKYVTTKLCDGGADQQWTVYGRTDQYKTSYQIVDSTGYCLMPRDPNGTNPDLYQAVNKISKIYVGKCDGSTLQKWNADRNVIAALALKDINETS</sequence>
<evidence type="ECO:0000313" key="3">
    <source>
        <dbReference type="EMBL" id="GID79501.1"/>
    </source>
</evidence>
<comment type="caution">
    <text evidence="3">The sequence shown here is derived from an EMBL/GenBank/DDBJ whole genome shotgun (WGS) entry which is preliminary data.</text>
</comment>
<name>A0ABQ3YHM8_9ACTN</name>
<dbReference type="Gene3D" id="2.80.10.50">
    <property type="match status" value="2"/>
</dbReference>
<dbReference type="EMBL" id="BOMI01000171">
    <property type="protein sequence ID" value="GID79501.1"/>
    <property type="molecule type" value="Genomic_DNA"/>
</dbReference>
<evidence type="ECO:0000313" key="4">
    <source>
        <dbReference type="Proteomes" id="UP000609879"/>
    </source>
</evidence>
<dbReference type="Proteomes" id="UP000609879">
    <property type="component" value="Unassembled WGS sequence"/>
</dbReference>
<gene>
    <name evidence="3" type="ORF">Ade02nite_81420</name>
</gene>
<dbReference type="SUPFAM" id="SSF50370">
    <property type="entry name" value="Ricin B-like lectins"/>
    <property type="match status" value="2"/>
</dbReference>
<evidence type="ECO:0000259" key="2">
    <source>
        <dbReference type="SMART" id="SM00458"/>
    </source>
</evidence>